<dbReference type="EMBL" id="MFBJ01000010">
    <property type="protein sequence ID" value="OGD97153.1"/>
    <property type="molecule type" value="Genomic_DNA"/>
</dbReference>
<dbReference type="AlphaFoldDB" id="A0A1F5GZ52"/>
<comment type="caution">
    <text evidence="1">The sequence shown here is derived from an EMBL/GenBank/DDBJ whole genome shotgun (WGS) entry which is preliminary data.</text>
</comment>
<name>A0A1F5GZ52_9BACT</name>
<sequence>MFKKLGLLFLWFAATPVLLVLATFLLYDQSKTVPIPVLNYPVIISEAENINSLDGQVLGIQVNDIRPYIVERFLEKTPLESYAKLIVDTSDKYDIDYRLIPAIAMKESGAGIAARSESYNAWGFENGRTNFESWEQSIEIVAKTLREKYFDRGLDSPEEIMAVYAPPQLYTGGKWAKDINFFFSQMQAL</sequence>
<accession>A0A1F5GZ52</accession>
<protein>
    <recommendedName>
        <fullName evidence="3">Mannosyl-glycoprotein endo-beta-N-acetylglucosamidase-like domain-containing protein</fullName>
    </recommendedName>
</protein>
<reference evidence="1 2" key="1">
    <citation type="journal article" date="2016" name="Nat. Commun.">
        <title>Thousands of microbial genomes shed light on interconnected biogeochemical processes in an aquifer system.</title>
        <authorList>
            <person name="Anantharaman K."/>
            <person name="Brown C.T."/>
            <person name="Hug L.A."/>
            <person name="Sharon I."/>
            <person name="Castelle C.J."/>
            <person name="Probst A.J."/>
            <person name="Thomas B.C."/>
            <person name="Singh A."/>
            <person name="Wilkins M.J."/>
            <person name="Karaoz U."/>
            <person name="Brodie E.L."/>
            <person name="Williams K.H."/>
            <person name="Hubbard S.S."/>
            <person name="Banfield J.F."/>
        </authorList>
    </citation>
    <scope>NUCLEOTIDE SEQUENCE [LARGE SCALE GENOMIC DNA]</scope>
</reference>
<evidence type="ECO:0000313" key="1">
    <source>
        <dbReference type="EMBL" id="OGD97153.1"/>
    </source>
</evidence>
<proteinExistence type="predicted"/>
<organism evidence="1 2">
    <name type="scientific">Candidatus Curtissbacteria bacterium RIFCSPHIGHO2_12_FULL_38_9b</name>
    <dbReference type="NCBI Taxonomy" id="1797720"/>
    <lineage>
        <taxon>Bacteria</taxon>
        <taxon>Candidatus Curtissiibacteriota</taxon>
    </lineage>
</organism>
<gene>
    <name evidence="1" type="ORF">A3F02_03055</name>
</gene>
<evidence type="ECO:0008006" key="3">
    <source>
        <dbReference type="Google" id="ProtNLM"/>
    </source>
</evidence>
<dbReference type="Gene3D" id="1.10.530.10">
    <property type="match status" value="1"/>
</dbReference>
<dbReference type="Proteomes" id="UP000176666">
    <property type="component" value="Unassembled WGS sequence"/>
</dbReference>
<dbReference type="InterPro" id="IPR023346">
    <property type="entry name" value="Lysozyme-like_dom_sf"/>
</dbReference>
<evidence type="ECO:0000313" key="2">
    <source>
        <dbReference type="Proteomes" id="UP000176666"/>
    </source>
</evidence>
<dbReference type="SUPFAM" id="SSF53955">
    <property type="entry name" value="Lysozyme-like"/>
    <property type="match status" value="1"/>
</dbReference>